<dbReference type="AlphaFoldDB" id="G7WKU3"/>
<dbReference type="HOGENOM" id="CLU_018697_4_2_2"/>
<dbReference type="InterPro" id="IPR038135">
    <property type="entry name" value="Methylthiotransferase_N_sf"/>
</dbReference>
<dbReference type="GO" id="GO:0046872">
    <property type="term" value="F:metal ion binding"/>
    <property type="evidence" value="ECO:0007669"/>
    <property type="project" value="UniProtKB-UniRule"/>
</dbReference>
<evidence type="ECO:0000259" key="13">
    <source>
        <dbReference type="PROSITE" id="PS51449"/>
    </source>
</evidence>
<dbReference type="PROSITE" id="PS51449">
    <property type="entry name" value="MTTASE_N"/>
    <property type="match status" value="1"/>
</dbReference>
<dbReference type="InterPro" id="IPR002792">
    <property type="entry name" value="TRAM_dom"/>
</dbReference>
<sequence>MDEKPPHAAPAPGSMDRSRMRFYIETYGCAANRGNSEAFASALVEAGHRRSSQEEADLVIVNTCAVTERTERDIRRRLSELQGERLIVAGCLPSAIPEAVRDLRCREVLGILSAPSGRRIGEAFPPEPELAGSGRMTRDLCAVVNISEGCLGSCSYCIVRRARGPLRSRTVQEVAEEVRRRLKEGAVEVQLASQDAAAYGLDLGSSLPELIDAVAEIEGDFRIRVGMMNPGQVKPILEELIRSYDDPKVYKFLHLPVQSGSAEVLRSMRRGYTPQDFLSMAARLRAAFPGLTLYTDVIAGHPGEREEDFAATEELIKKAEPDKVNVTMYSSRPGTEASRLKDMPSRLKKDRSRRMTRLWKEIAGRRNGRYLGEEIIAQVTEMGRGGTVMARSANYRKIVVNEPLPLGSVHRFKIVRTTPFYLKGEAIIRE</sequence>
<dbReference type="CDD" id="cd01335">
    <property type="entry name" value="Radical_SAM"/>
    <property type="match status" value="1"/>
</dbReference>
<dbReference type="EMBL" id="CP003117">
    <property type="protein sequence ID" value="AET64126.1"/>
    <property type="molecule type" value="Genomic_DNA"/>
</dbReference>
<dbReference type="RefSeq" id="WP_014586311.1">
    <property type="nucleotide sequence ID" value="NC_017527.1"/>
</dbReference>
<evidence type="ECO:0000256" key="3">
    <source>
        <dbReference type="ARBA" id="ARBA00022485"/>
    </source>
</evidence>
<dbReference type="FunFam" id="3.80.30.20:FF:000002">
    <property type="entry name" value="threonylcarbamoyladenosine tRNA methylthiotransferase isoform X2"/>
    <property type="match status" value="1"/>
</dbReference>
<proteinExistence type="inferred from homology"/>
<feature type="domain" description="TRAM" evidence="12">
    <location>
        <begin position="368"/>
        <end position="428"/>
    </location>
</feature>
<dbReference type="GO" id="GO:0051539">
    <property type="term" value="F:4 iron, 4 sulfur cluster binding"/>
    <property type="evidence" value="ECO:0007669"/>
    <property type="project" value="UniProtKB-UniRule"/>
</dbReference>
<dbReference type="Proteomes" id="UP000005877">
    <property type="component" value="Chromosome"/>
</dbReference>
<dbReference type="InterPro" id="IPR023404">
    <property type="entry name" value="rSAM_horseshoe"/>
</dbReference>
<keyword evidence="6 11" id="KW-0819">tRNA processing</keyword>
<keyword evidence="3 11" id="KW-0004">4Fe-4S</keyword>
<keyword evidence="5 11" id="KW-0949">S-adenosyl-L-methionine</keyword>
<dbReference type="InterPro" id="IPR007197">
    <property type="entry name" value="rSAM"/>
</dbReference>
<keyword evidence="4 11" id="KW-0808">Transferase</keyword>
<dbReference type="SFLD" id="SFLDS00029">
    <property type="entry name" value="Radical_SAM"/>
    <property type="match status" value="1"/>
</dbReference>
<gene>
    <name evidence="15" type="ordered locus">Mhar_0753</name>
</gene>
<dbReference type="PANTHER" id="PTHR11918">
    <property type="entry name" value="RADICAL SAM PROTEINS"/>
    <property type="match status" value="1"/>
</dbReference>
<evidence type="ECO:0000313" key="16">
    <source>
        <dbReference type="Proteomes" id="UP000005877"/>
    </source>
</evidence>
<keyword evidence="9 11" id="KW-0411">Iron-sulfur</keyword>
<dbReference type="InterPro" id="IPR006466">
    <property type="entry name" value="MiaB-like_arc_euk"/>
</dbReference>
<evidence type="ECO:0000256" key="7">
    <source>
        <dbReference type="ARBA" id="ARBA00022723"/>
    </source>
</evidence>
<organism evidence="15 16">
    <name type="scientific">Methanothrix harundinacea (strain 6Ac)</name>
    <name type="common">Methanosaeta harundinacea</name>
    <dbReference type="NCBI Taxonomy" id="1110509"/>
    <lineage>
        <taxon>Archaea</taxon>
        <taxon>Methanobacteriati</taxon>
        <taxon>Methanobacteriota</taxon>
        <taxon>Stenosarchaea group</taxon>
        <taxon>Methanomicrobia</taxon>
        <taxon>Methanotrichales</taxon>
        <taxon>Methanotrichaceae</taxon>
        <taxon>Methanothrix</taxon>
    </lineage>
</organism>
<dbReference type="PROSITE" id="PS50926">
    <property type="entry name" value="TRAM"/>
    <property type="match status" value="1"/>
</dbReference>
<reference evidence="15 16" key="1">
    <citation type="journal article" date="2012" name="PLoS ONE">
        <title>The genome characteristics and predicted function of methyl-group oxidation pathway in the obligate aceticlastic methanogens, Methanosaeta spp.</title>
        <authorList>
            <person name="Zhu J."/>
            <person name="Zheng H."/>
            <person name="Ai G."/>
            <person name="Zhang G."/>
            <person name="Liu D."/>
            <person name="Liu X."/>
            <person name="Dong X."/>
        </authorList>
    </citation>
    <scope>NUCLEOTIDE SEQUENCE [LARGE SCALE GENOMIC DNA]</scope>
    <source>
        <strain evidence="15 16">6Ac</strain>
    </source>
</reference>
<evidence type="ECO:0000256" key="10">
    <source>
        <dbReference type="ARBA" id="ARBA00051661"/>
    </source>
</evidence>
<dbReference type="NCBIfam" id="TIGR00089">
    <property type="entry name" value="MiaB/RimO family radical SAM methylthiotransferase"/>
    <property type="match status" value="1"/>
</dbReference>
<dbReference type="InterPro" id="IPR058240">
    <property type="entry name" value="rSAM_sf"/>
</dbReference>
<dbReference type="SMART" id="SM00729">
    <property type="entry name" value="Elp3"/>
    <property type="match status" value="1"/>
</dbReference>
<dbReference type="NCBIfam" id="TIGR01578">
    <property type="entry name" value="MiaB-like-B"/>
    <property type="match status" value="1"/>
</dbReference>
<dbReference type="STRING" id="1110509.Mhar_0753"/>
<keyword evidence="16" id="KW-1185">Reference proteome</keyword>
<dbReference type="PROSITE" id="PS01278">
    <property type="entry name" value="MTTASE_RADICAL"/>
    <property type="match status" value="1"/>
</dbReference>
<dbReference type="Pfam" id="PF00919">
    <property type="entry name" value="UPF0004"/>
    <property type="match status" value="1"/>
</dbReference>
<name>G7WKU3_METH6</name>
<accession>G7WKU3</accession>
<evidence type="ECO:0000256" key="8">
    <source>
        <dbReference type="ARBA" id="ARBA00023004"/>
    </source>
</evidence>
<evidence type="ECO:0000256" key="6">
    <source>
        <dbReference type="ARBA" id="ARBA00022694"/>
    </source>
</evidence>
<dbReference type="PROSITE" id="PS51918">
    <property type="entry name" value="RADICAL_SAM"/>
    <property type="match status" value="1"/>
</dbReference>
<evidence type="ECO:0000259" key="14">
    <source>
        <dbReference type="PROSITE" id="PS51918"/>
    </source>
</evidence>
<comment type="catalytic activity">
    <reaction evidence="10 11">
        <text>N(6)-L-threonylcarbamoyladenosine(37) in tRNA + (sulfur carrier)-SH + AH2 + 2 S-adenosyl-L-methionine = 2-methylsulfanyl-N(6)-L-threonylcarbamoyladenosine(37) in tRNA + (sulfur carrier)-H + 5'-deoxyadenosine + L-methionine + A + S-adenosyl-L-homocysteine + 2 H(+)</text>
        <dbReference type="Rhea" id="RHEA:37075"/>
        <dbReference type="Rhea" id="RHEA-COMP:10163"/>
        <dbReference type="Rhea" id="RHEA-COMP:11092"/>
        <dbReference type="Rhea" id="RHEA-COMP:14737"/>
        <dbReference type="Rhea" id="RHEA-COMP:14739"/>
        <dbReference type="ChEBI" id="CHEBI:13193"/>
        <dbReference type="ChEBI" id="CHEBI:15378"/>
        <dbReference type="ChEBI" id="CHEBI:17319"/>
        <dbReference type="ChEBI" id="CHEBI:17499"/>
        <dbReference type="ChEBI" id="CHEBI:29917"/>
        <dbReference type="ChEBI" id="CHEBI:57844"/>
        <dbReference type="ChEBI" id="CHEBI:57856"/>
        <dbReference type="ChEBI" id="CHEBI:59789"/>
        <dbReference type="ChEBI" id="CHEBI:64428"/>
        <dbReference type="ChEBI" id="CHEBI:74418"/>
        <dbReference type="ChEBI" id="CHEBI:74420"/>
        <dbReference type="EC" id="2.8.4.5"/>
    </reaction>
</comment>
<dbReference type="EC" id="2.8.4.5" evidence="11"/>
<evidence type="ECO:0000256" key="11">
    <source>
        <dbReference type="RuleBase" id="RU368081"/>
    </source>
</evidence>
<feature type="domain" description="MTTase N-terminal" evidence="13">
    <location>
        <begin position="20"/>
        <end position="129"/>
    </location>
</feature>
<dbReference type="SUPFAM" id="SSF102114">
    <property type="entry name" value="Radical SAM enzymes"/>
    <property type="match status" value="1"/>
</dbReference>
<dbReference type="PATRIC" id="fig|1110509.7.peg.840"/>
<evidence type="ECO:0000256" key="2">
    <source>
        <dbReference type="ARBA" id="ARBA00008616"/>
    </source>
</evidence>
<dbReference type="GeneID" id="12509922"/>
<dbReference type="Gene3D" id="3.80.30.20">
    <property type="entry name" value="tm_1862 like domain"/>
    <property type="match status" value="1"/>
</dbReference>
<comment type="similarity">
    <text evidence="2 11">Belongs to the methylthiotransferase family. CDKAL1 subfamily.</text>
</comment>
<comment type="function">
    <text evidence="1 11">Catalyzes the methylthiolation of N6-threonylcarbamoyladenosine (t(6)A), leading to the formation of 2-methylthio-N6-threonylcarbamoyladenosine (ms(2)t(6)A) at position 37 in tRNAs that read codons beginning with adenine.</text>
</comment>
<dbReference type="InterPro" id="IPR005839">
    <property type="entry name" value="Methylthiotransferase"/>
</dbReference>
<evidence type="ECO:0000259" key="12">
    <source>
        <dbReference type="PROSITE" id="PS50926"/>
    </source>
</evidence>
<dbReference type="InterPro" id="IPR006638">
    <property type="entry name" value="Elp3/MiaA/NifB-like_rSAM"/>
</dbReference>
<feature type="domain" description="Radical SAM core" evidence="14">
    <location>
        <begin position="136"/>
        <end position="365"/>
    </location>
</feature>
<keyword evidence="8 11" id="KW-0408">Iron</keyword>
<dbReference type="InterPro" id="IPR013848">
    <property type="entry name" value="Methylthiotransferase_N"/>
</dbReference>
<dbReference type="InterPro" id="IPR020612">
    <property type="entry name" value="Methylthiotransferase_CS"/>
</dbReference>
<evidence type="ECO:0000313" key="15">
    <source>
        <dbReference type="EMBL" id="AET64126.1"/>
    </source>
</evidence>
<dbReference type="Pfam" id="PF01938">
    <property type="entry name" value="TRAM"/>
    <property type="match status" value="1"/>
</dbReference>
<evidence type="ECO:0000256" key="9">
    <source>
        <dbReference type="ARBA" id="ARBA00023014"/>
    </source>
</evidence>
<evidence type="ECO:0000256" key="5">
    <source>
        <dbReference type="ARBA" id="ARBA00022691"/>
    </source>
</evidence>
<dbReference type="Pfam" id="PF04055">
    <property type="entry name" value="Radical_SAM"/>
    <property type="match status" value="1"/>
</dbReference>
<keyword evidence="7 11" id="KW-0479">Metal-binding</keyword>
<dbReference type="PANTHER" id="PTHR11918:SF45">
    <property type="entry name" value="THREONYLCARBAMOYLADENOSINE TRNA METHYLTHIOTRANSFERASE"/>
    <property type="match status" value="1"/>
</dbReference>
<comment type="cofactor">
    <cofactor evidence="11">
        <name>[4Fe-4S] cluster</name>
        <dbReference type="ChEBI" id="CHEBI:49883"/>
    </cofactor>
    <text evidence="11">Binds 1 or 2 [4Fe-4S] cluster. One cluster is coordinated with 3 cysteines and an exchangeable S-adenosyl-L-methionine.</text>
</comment>
<evidence type="ECO:0000256" key="4">
    <source>
        <dbReference type="ARBA" id="ARBA00022679"/>
    </source>
</evidence>
<dbReference type="Gene3D" id="3.40.50.12160">
    <property type="entry name" value="Methylthiotransferase, N-terminal domain"/>
    <property type="match status" value="1"/>
</dbReference>
<dbReference type="SFLD" id="SFLDG01082">
    <property type="entry name" value="B12-binding_domain_containing"/>
    <property type="match status" value="1"/>
</dbReference>
<protein>
    <recommendedName>
        <fullName evidence="11">tRNA-t(6)A37 methylthiotransferase</fullName>
        <ecNumber evidence="11">2.8.4.5</ecNumber>
    </recommendedName>
</protein>
<evidence type="ECO:0000256" key="1">
    <source>
        <dbReference type="ARBA" id="ARBA00002399"/>
    </source>
</evidence>
<dbReference type="GO" id="GO:0035598">
    <property type="term" value="F:tRNA (N(6)-L-threonylcarbamoyladenosine(37)-C(2))-methylthiotransferase activity"/>
    <property type="evidence" value="ECO:0007669"/>
    <property type="project" value="UniProtKB-UniRule"/>
</dbReference>
<dbReference type="KEGG" id="mhi:Mhar_0753"/>